<dbReference type="STRING" id="188477.A0A3S0ZVR9"/>
<dbReference type="InterPro" id="IPR036322">
    <property type="entry name" value="WD40_repeat_dom_sf"/>
</dbReference>
<feature type="region of interest" description="Disordered" evidence="2">
    <location>
        <begin position="1182"/>
        <end position="1244"/>
    </location>
</feature>
<evidence type="ECO:0000313" key="4">
    <source>
        <dbReference type="Proteomes" id="UP000271974"/>
    </source>
</evidence>
<feature type="region of interest" description="Disordered" evidence="2">
    <location>
        <begin position="1450"/>
        <end position="1484"/>
    </location>
</feature>
<evidence type="ECO:0000256" key="1">
    <source>
        <dbReference type="PROSITE-ProRule" id="PRU00221"/>
    </source>
</evidence>
<dbReference type="PROSITE" id="PS50294">
    <property type="entry name" value="WD_REPEATS_REGION"/>
    <property type="match status" value="2"/>
</dbReference>
<keyword evidence="4" id="KW-1185">Reference proteome</keyword>
<feature type="repeat" description="WD" evidence="1">
    <location>
        <begin position="263"/>
        <end position="295"/>
    </location>
</feature>
<keyword evidence="1" id="KW-0853">WD repeat</keyword>
<dbReference type="OrthoDB" id="6262491at2759"/>
<protein>
    <submittedName>
        <fullName evidence="3">Uncharacterized protein</fullName>
    </submittedName>
</protein>
<feature type="compositionally biased region" description="Pro residues" evidence="2">
    <location>
        <begin position="1220"/>
        <end position="1243"/>
    </location>
</feature>
<dbReference type="Proteomes" id="UP000271974">
    <property type="component" value="Unassembled WGS sequence"/>
</dbReference>
<feature type="repeat" description="WD" evidence="1">
    <location>
        <begin position="675"/>
        <end position="707"/>
    </location>
</feature>
<organism evidence="3 4">
    <name type="scientific">Elysia chlorotica</name>
    <name type="common">Eastern emerald elysia</name>
    <name type="synonym">Sea slug</name>
    <dbReference type="NCBI Taxonomy" id="188477"/>
    <lineage>
        <taxon>Eukaryota</taxon>
        <taxon>Metazoa</taxon>
        <taxon>Spiralia</taxon>
        <taxon>Lophotrochozoa</taxon>
        <taxon>Mollusca</taxon>
        <taxon>Gastropoda</taxon>
        <taxon>Heterobranchia</taxon>
        <taxon>Euthyneura</taxon>
        <taxon>Panpulmonata</taxon>
        <taxon>Sacoglossa</taxon>
        <taxon>Placobranchoidea</taxon>
        <taxon>Plakobranchidae</taxon>
        <taxon>Elysia</taxon>
    </lineage>
</organism>
<feature type="compositionally biased region" description="Acidic residues" evidence="2">
    <location>
        <begin position="1187"/>
        <end position="1196"/>
    </location>
</feature>
<dbReference type="EMBL" id="RQTK01000096">
    <property type="protein sequence ID" value="RUS87942.1"/>
    <property type="molecule type" value="Genomic_DNA"/>
</dbReference>
<dbReference type="InterPro" id="IPR015943">
    <property type="entry name" value="WD40/YVTN_repeat-like_dom_sf"/>
</dbReference>
<gene>
    <name evidence="3" type="ORF">EGW08_004297</name>
</gene>
<evidence type="ECO:0000313" key="3">
    <source>
        <dbReference type="EMBL" id="RUS87942.1"/>
    </source>
</evidence>
<dbReference type="InterPro" id="IPR001680">
    <property type="entry name" value="WD40_rpt"/>
</dbReference>
<dbReference type="SMART" id="SM00320">
    <property type="entry name" value="WD40"/>
    <property type="match status" value="4"/>
</dbReference>
<dbReference type="Pfam" id="PF00400">
    <property type="entry name" value="WD40"/>
    <property type="match status" value="4"/>
</dbReference>
<name>A0A3S0ZVR9_ELYCH</name>
<comment type="caution">
    <text evidence="3">The sequence shown here is derived from an EMBL/GenBank/DDBJ whole genome shotgun (WGS) entry which is preliminary data.</text>
</comment>
<feature type="compositionally biased region" description="Acidic residues" evidence="2">
    <location>
        <begin position="1108"/>
        <end position="1117"/>
    </location>
</feature>
<dbReference type="PANTHER" id="PTHR45532">
    <property type="entry name" value="WD REPEAT-CONTAINING PROTEIN 97"/>
    <property type="match status" value="1"/>
</dbReference>
<evidence type="ECO:0000256" key="2">
    <source>
        <dbReference type="SAM" id="MobiDB-lite"/>
    </source>
</evidence>
<proteinExistence type="predicted"/>
<feature type="region of interest" description="Disordered" evidence="2">
    <location>
        <begin position="875"/>
        <end position="910"/>
    </location>
</feature>
<feature type="region of interest" description="Disordered" evidence="2">
    <location>
        <begin position="1073"/>
        <end position="1162"/>
    </location>
</feature>
<accession>A0A3S0ZVR9</accession>
<sequence length="1665" mass="187866">MEKLNNLLQSVKPLEFEVEELNKKGRKEKPEKTEKTELEILVSRKQNELRKKAQHHWALLRDSVCNVRKAVEDSDLKELIITHGIHRERKLNHHRKIKQVLYIPEHREYLTCDGQNFRFFHEDGRKKDIIDTEEGINRVIYSNQTNQFVGWVHGQEDLYLMSREFVIGSQSRAVGKILMGMYNNNTGELITVGPNFITCWAFRYGARHLIPRKTTKTNFGERKMFKMMVLEETASKTQRIFFAQGNGVVVFNVFSGLEMCHKKELHAQPVTAITFFNPLKYVITGAQDGCIKVWNNQWRVQMVFVGHNGQVNHLKIYPHGPAFISASLDCTIRVWNMETCDEVDKTVISEPIEGMGTEVNYDIFYTFAGKRVDLWKLQHLFQIHTSIGYRINAIQVTNHPSHPIRAVLLCKDSSIRLVCPSNGEVLTTLLMKPSDGLVDAAYAVAEDTLFALLGNGDIVKSRTDQNPCQIVARWKCTNPGEMCNYLLVYEYVVDPFESGDIWAMMKRSVATKTVQVVSDTGSAPGSSAKNRTLLLGGRKDGYICVFDWHTGEVTFKVEAHGSKGVLNMIANSKADQLISAGMDNIIKVWRLYPFAQEALAPLMSFYCAHTPSFMTTIKSSMGVAFQDPSTATFSVVLYSLPDKTRTETLIGSLGPFASDSHGMESFLNRNDHKPDDDHMDVITGLTCCPRMKLYASCSMDGTIRIWSNDNVLVRLLKINTMPHSIAFCSPKGDLLVGLNNHLFMIPHTKYLPKTYLRRQVCMKFSQDNNELPLPYDDNKINSMEKNDVKRLKNSHASFKFTHFVDILSAEEQEEVQKEQKIRAEAYGQLEFRENEIRQIRDGALTTKYKFKGNKKTQNRAFKEYMKMYYNKPREKLPLDEETGVTLAKQQAAERDSDGDEDDDYRPETAPFGFFSELSRSATDPGEEPCYPSGPSGYLPNSVLVKILYPPPPPTPASRDTTPYQPPVLTPGQLAEIHSLHAKKFGRRESELDMSSMSRNVTFAADDHLTRVLELDLSDEEDKKVSDMDAEVPEATVAFEFDESMRGQMDSANASSGGAATIATPARSSAMTVRTFSDMPDSRPLTTPKTPVKSRLSRKKTKSKGSFFDESDEDEEDMFGGLSQKSTSLMSKFQEIMDEPPTPVMQEEPQKESKSPVKVKRQIRLDPQTAEYYRAKRAFAEKSTETIWEPDEPDEPEQSTPSPVKRPPPGLAKPIVKLISRPPPKAATPPPPRSPTPPPPPTPLPDFIKQFVGTEWFDKYFPNCNENTMPKPWTAEVFVNMIVKLIRISEFAHKVGVTEAILSVYAQEGLSDGVSSVVVKTILAVLNHHTNPPSCAQPDQRNFIVVALRALTTFGIKDKDVLAELMVQFLDGDRDVRSQVMEVLTSFGLVDPHRQFQKELDSWDIWSIDEKNHLDELHKMSNQWLDRWMASYKMRIKDTVEKLQQGHSLHGRLSNRGSVVPAASRRGSMMPGDGETVTSLPGGSLKLPDTARTGRVSAMSHGSVTVTLDRLQGSSIMESVSYLDAVTYFCEMMTEKELEALRRGETLRGGSDKVVQAKNTVLVLPKIQHKPALVRLGEMHTSKCRPERETAFHTDFRMPPISTRGGFVSAINLPMKPVYLNPFPCAIDELEPRFQQPILITLKSSQKYFIPAQSYVALEENVAVGT</sequence>
<feature type="repeat" description="WD" evidence="1">
    <location>
        <begin position="304"/>
        <end position="345"/>
    </location>
</feature>
<dbReference type="PANTHER" id="PTHR45532:SF1">
    <property type="entry name" value="WD REPEAT-CONTAINING PROTEIN 97"/>
    <property type="match status" value="1"/>
</dbReference>
<dbReference type="PROSITE" id="PS50082">
    <property type="entry name" value="WD_REPEATS_2"/>
    <property type="match status" value="3"/>
</dbReference>
<reference evidence="3 4" key="1">
    <citation type="submission" date="2019-01" db="EMBL/GenBank/DDBJ databases">
        <title>A draft genome assembly of the solar-powered sea slug Elysia chlorotica.</title>
        <authorList>
            <person name="Cai H."/>
            <person name="Li Q."/>
            <person name="Fang X."/>
            <person name="Li J."/>
            <person name="Curtis N.E."/>
            <person name="Altenburger A."/>
            <person name="Shibata T."/>
            <person name="Feng M."/>
            <person name="Maeda T."/>
            <person name="Schwartz J.A."/>
            <person name="Shigenobu S."/>
            <person name="Lundholm N."/>
            <person name="Nishiyama T."/>
            <person name="Yang H."/>
            <person name="Hasebe M."/>
            <person name="Li S."/>
            <person name="Pierce S.K."/>
            <person name="Wang J."/>
        </authorList>
    </citation>
    <scope>NUCLEOTIDE SEQUENCE [LARGE SCALE GENOMIC DNA]</scope>
    <source>
        <strain evidence="3">EC2010</strain>
        <tissue evidence="3">Whole organism of an adult</tissue>
    </source>
</reference>
<dbReference type="Gene3D" id="2.130.10.10">
    <property type="entry name" value="YVTN repeat-like/Quinoprotein amine dehydrogenase"/>
    <property type="match status" value="3"/>
</dbReference>
<dbReference type="SUPFAM" id="SSF50978">
    <property type="entry name" value="WD40 repeat-like"/>
    <property type="match status" value="2"/>
</dbReference>